<protein>
    <submittedName>
        <fullName evidence="2">Thioesterase</fullName>
    </submittedName>
</protein>
<dbReference type="AlphaFoldDB" id="A0A4Q0YH68"/>
<feature type="domain" description="Thioesterase putative" evidence="1">
    <location>
        <begin position="3"/>
        <end position="145"/>
    </location>
</feature>
<dbReference type="EMBL" id="PDKJ01000006">
    <property type="protein sequence ID" value="RXJ68161.1"/>
    <property type="molecule type" value="Genomic_DNA"/>
</dbReference>
<evidence type="ECO:0000313" key="3">
    <source>
        <dbReference type="Proteomes" id="UP000290172"/>
    </source>
</evidence>
<dbReference type="Proteomes" id="UP000290172">
    <property type="component" value="Unassembled WGS sequence"/>
</dbReference>
<sequence length="147" mass="16616">MLKKLEEKIHLEIPLTKYMQIKIDKMDETSFYTSAPLLPNINDKGTGFAGSLGTLVTISAWSLCYLKAKELGFDNCMIAIIKSDISYRAPVTKDMICQTLIPSEEQLHLLENKLKDEKSGSIKIESKIIQDDKICVEFKGVYVIKIL</sequence>
<proteinExistence type="predicted"/>
<dbReference type="RefSeq" id="WP_128980834.1">
    <property type="nucleotide sequence ID" value="NZ_PDKJ01000006.1"/>
</dbReference>
<name>A0A4Q0YH68_9BACT</name>
<accession>A0A4Q0YH68</accession>
<dbReference type="InterPro" id="IPR012660">
    <property type="entry name" value="YiiD_C"/>
</dbReference>
<reference evidence="2 3" key="1">
    <citation type="submission" date="2017-10" db="EMBL/GenBank/DDBJ databases">
        <title>Genomics of the genus Arcobacter.</title>
        <authorList>
            <person name="Perez-Cataluna A."/>
            <person name="Figueras M.J."/>
        </authorList>
    </citation>
    <scope>NUCLEOTIDE SEQUENCE [LARGE SCALE GENOMIC DNA]</scope>
    <source>
        <strain evidence="2 3">CECT 8993</strain>
    </source>
</reference>
<dbReference type="InterPro" id="IPR029069">
    <property type="entry name" value="HotDog_dom_sf"/>
</dbReference>
<comment type="caution">
    <text evidence="2">The sequence shown here is derived from an EMBL/GenBank/DDBJ whole genome shotgun (WGS) entry which is preliminary data.</text>
</comment>
<dbReference type="Pfam" id="PF09500">
    <property type="entry name" value="YiiD_C"/>
    <property type="match status" value="1"/>
</dbReference>
<evidence type="ECO:0000313" key="2">
    <source>
        <dbReference type="EMBL" id="RXJ68161.1"/>
    </source>
</evidence>
<gene>
    <name evidence="2" type="ORF">CRV08_07850</name>
</gene>
<dbReference type="Gene3D" id="3.10.129.10">
    <property type="entry name" value="Hotdog Thioesterase"/>
    <property type="match status" value="1"/>
</dbReference>
<organism evidence="2 3">
    <name type="scientific">Halarcobacter ebronensis</name>
    <dbReference type="NCBI Taxonomy" id="1462615"/>
    <lineage>
        <taxon>Bacteria</taxon>
        <taxon>Pseudomonadati</taxon>
        <taxon>Campylobacterota</taxon>
        <taxon>Epsilonproteobacteria</taxon>
        <taxon>Campylobacterales</taxon>
        <taxon>Arcobacteraceae</taxon>
        <taxon>Halarcobacter</taxon>
    </lineage>
</organism>
<dbReference type="SUPFAM" id="SSF54637">
    <property type="entry name" value="Thioesterase/thiol ester dehydrase-isomerase"/>
    <property type="match status" value="1"/>
</dbReference>
<evidence type="ECO:0000259" key="1">
    <source>
        <dbReference type="Pfam" id="PF09500"/>
    </source>
</evidence>
<dbReference type="NCBIfam" id="TIGR02447">
    <property type="entry name" value="yiiD_Cterm"/>
    <property type="match status" value="1"/>
</dbReference>